<dbReference type="InterPro" id="IPR011991">
    <property type="entry name" value="ArsR-like_HTH"/>
</dbReference>
<protein>
    <recommendedName>
        <fullName evidence="3">Transcriptional regulator</fullName>
    </recommendedName>
</protein>
<dbReference type="RefSeq" id="WP_069124217.1">
    <property type="nucleotide sequence ID" value="NZ_MARB01000009.1"/>
</dbReference>
<organism evidence="1 2">
    <name type="scientific">Candidatus Thiodiazotropha endolucinida</name>
    <dbReference type="NCBI Taxonomy" id="1655433"/>
    <lineage>
        <taxon>Bacteria</taxon>
        <taxon>Pseudomonadati</taxon>
        <taxon>Pseudomonadota</taxon>
        <taxon>Gammaproteobacteria</taxon>
        <taxon>Chromatiales</taxon>
        <taxon>Sedimenticolaceae</taxon>
        <taxon>Candidatus Thiodiazotropha</taxon>
    </lineage>
</organism>
<dbReference type="SUPFAM" id="SSF46785">
    <property type="entry name" value="Winged helix' DNA-binding domain"/>
    <property type="match status" value="1"/>
</dbReference>
<comment type="caution">
    <text evidence="1">The sequence shown here is derived from an EMBL/GenBank/DDBJ whole genome shotgun (WGS) entry which is preliminary data.</text>
</comment>
<keyword evidence="2" id="KW-1185">Reference proteome</keyword>
<evidence type="ECO:0000313" key="1">
    <source>
        <dbReference type="EMBL" id="ODJ87756.1"/>
    </source>
</evidence>
<dbReference type="InterPro" id="IPR036390">
    <property type="entry name" value="WH_DNA-bd_sf"/>
</dbReference>
<dbReference type="Proteomes" id="UP000094769">
    <property type="component" value="Unassembled WGS sequence"/>
</dbReference>
<sequence length="209" mass="23358">MQPTSIGDALFTKTQQRVLSLLYGTPDKSFYANEIVRWADMGRGTVRRELERMTAAGLLVSSRTGNQLHYQANADNPIYPDLLNIVRKTFGVADVIRQALRSQEAHIDVAFVYGSIAKLEDSQTSDLDLMLVGNLTYSDIVELLLPVESSLQRTINPTIYTLSEFNSRLQQGSSFLERVMKQPKLMIKGVINDFGEPLQEQGTAKGTTR</sequence>
<dbReference type="InterPro" id="IPR036388">
    <property type="entry name" value="WH-like_DNA-bd_sf"/>
</dbReference>
<dbReference type="GO" id="GO:0006355">
    <property type="term" value="P:regulation of DNA-templated transcription"/>
    <property type="evidence" value="ECO:0007669"/>
    <property type="project" value="UniProtKB-ARBA"/>
</dbReference>
<proteinExistence type="predicted"/>
<dbReference type="OrthoDB" id="8223306at2"/>
<dbReference type="SUPFAM" id="SSF81301">
    <property type="entry name" value="Nucleotidyltransferase"/>
    <property type="match status" value="1"/>
</dbReference>
<dbReference type="InterPro" id="IPR043519">
    <property type="entry name" value="NT_sf"/>
</dbReference>
<evidence type="ECO:0008006" key="3">
    <source>
        <dbReference type="Google" id="ProtNLM"/>
    </source>
</evidence>
<name>A0A7Z0VM22_9GAMM</name>
<dbReference type="EMBL" id="MARB01000009">
    <property type="protein sequence ID" value="ODJ87756.1"/>
    <property type="molecule type" value="Genomic_DNA"/>
</dbReference>
<reference evidence="1 2" key="1">
    <citation type="submission" date="2016-06" db="EMBL/GenBank/DDBJ databases">
        <title>Genome sequence of endosymbiont of Candidatus Endolucinida thiodiazotropha.</title>
        <authorList>
            <person name="Poehlein A."/>
            <person name="Koenig S."/>
            <person name="Heiden S.E."/>
            <person name="Thuermer A."/>
            <person name="Voget S."/>
            <person name="Daniel R."/>
            <person name="Markert S."/>
            <person name="Gros O."/>
            <person name="Schweder T."/>
        </authorList>
    </citation>
    <scope>NUCLEOTIDE SEQUENCE [LARGE SCALE GENOMIC DNA]</scope>
    <source>
        <strain evidence="1 2">COS</strain>
    </source>
</reference>
<evidence type="ECO:0000313" key="2">
    <source>
        <dbReference type="Proteomes" id="UP000094769"/>
    </source>
</evidence>
<dbReference type="Gene3D" id="3.30.460.10">
    <property type="entry name" value="Beta Polymerase, domain 2"/>
    <property type="match status" value="1"/>
</dbReference>
<dbReference type="Gene3D" id="1.10.10.10">
    <property type="entry name" value="Winged helix-like DNA-binding domain superfamily/Winged helix DNA-binding domain"/>
    <property type="match status" value="1"/>
</dbReference>
<gene>
    <name evidence="1" type="ORF">CODIS_18640</name>
</gene>
<dbReference type="CDD" id="cd05403">
    <property type="entry name" value="NT_KNTase_like"/>
    <property type="match status" value="1"/>
</dbReference>
<dbReference type="CDD" id="cd00090">
    <property type="entry name" value="HTH_ARSR"/>
    <property type="match status" value="1"/>
</dbReference>
<dbReference type="AlphaFoldDB" id="A0A7Z0VM22"/>
<accession>A0A7Z0VM22</accession>